<reference evidence="1 2" key="1">
    <citation type="submission" date="2022-07" db="EMBL/GenBank/DDBJ databases">
        <title>Novel species in genus Arthrobacter.</title>
        <authorList>
            <person name="Liu Y."/>
        </authorList>
    </citation>
    <scope>NUCLEOTIDE SEQUENCE [LARGE SCALE GENOMIC DNA]</scope>
    <source>
        <strain evidence="2">zg-Y859</strain>
    </source>
</reference>
<organism evidence="1 2">
    <name type="scientific">Arthrobacter jinronghuae</name>
    <dbReference type="NCBI Taxonomy" id="2964609"/>
    <lineage>
        <taxon>Bacteria</taxon>
        <taxon>Bacillati</taxon>
        <taxon>Actinomycetota</taxon>
        <taxon>Actinomycetes</taxon>
        <taxon>Micrococcales</taxon>
        <taxon>Micrococcaceae</taxon>
        <taxon>Arthrobacter</taxon>
    </lineage>
</organism>
<proteinExistence type="predicted"/>
<sequence length="47" mass="5356">MNFGDFPSIHLHLLMRINTHTGVDNTVLVLDQTKVVALPLSRYLHLD</sequence>
<dbReference type="Proteomes" id="UP001206924">
    <property type="component" value="Unassembled WGS sequence"/>
</dbReference>
<comment type="caution">
    <text evidence="1">The sequence shown here is derived from an EMBL/GenBank/DDBJ whole genome shotgun (WGS) entry which is preliminary data.</text>
</comment>
<name>A0ABT1NYC8_9MICC</name>
<accession>A0ABT1NYC8</accession>
<keyword evidence="2" id="KW-1185">Reference proteome</keyword>
<dbReference type="RefSeq" id="WP_255866545.1">
    <property type="nucleotide sequence ID" value="NZ_CP104263.1"/>
</dbReference>
<dbReference type="EMBL" id="JANFLP010000019">
    <property type="protein sequence ID" value="MCQ1951519.1"/>
    <property type="molecule type" value="Genomic_DNA"/>
</dbReference>
<gene>
    <name evidence="1" type="ORF">NNX28_16490</name>
</gene>
<evidence type="ECO:0000313" key="2">
    <source>
        <dbReference type="Proteomes" id="UP001206924"/>
    </source>
</evidence>
<protein>
    <submittedName>
        <fullName evidence="1">Uncharacterized protein</fullName>
    </submittedName>
</protein>
<evidence type="ECO:0000313" key="1">
    <source>
        <dbReference type="EMBL" id="MCQ1951519.1"/>
    </source>
</evidence>